<proteinExistence type="predicted"/>
<dbReference type="Gene3D" id="2.50.20.10">
    <property type="entry name" value="Lipoprotein localisation LolA/LolB/LppX"/>
    <property type="match status" value="1"/>
</dbReference>
<dbReference type="InterPro" id="IPR029046">
    <property type="entry name" value="LolA/LolB/LppX"/>
</dbReference>
<evidence type="ECO:0000313" key="4">
    <source>
        <dbReference type="Proteomes" id="UP000182932"/>
    </source>
</evidence>
<dbReference type="Proteomes" id="UP000182932">
    <property type="component" value="Unassembled WGS sequence"/>
</dbReference>
<dbReference type="RefSeq" id="WP_048529429.1">
    <property type="nucleotide sequence ID" value="NZ_CATLQZ010000006.1"/>
</dbReference>
<dbReference type="AlphaFoldDB" id="A0A975ZNU4"/>
<dbReference type="CDD" id="cd16325">
    <property type="entry name" value="LolA"/>
    <property type="match status" value="1"/>
</dbReference>
<comment type="caution">
    <text evidence="3">The sequence shown here is derived from an EMBL/GenBank/DDBJ whole genome shotgun (WGS) entry which is preliminary data.</text>
</comment>
<sequence length="199" mass="21364">MHALKTLFLALGVTMAALPAAAEKLSLGQISAYLNELQQAKGDFTQINDDGSISTGTISLRRPGMARFDYNPPAKALVLASGGEVAIFDKKVGSAPERYPLGDTPLSIILAKSVDLSRSGMVTSHTYDGTSTVVRARDPKRPEIGTIDLVFTGNPVELRQWVIRDDSGGETTVILGELDKNARLPHTDFSIIRAIESLN</sequence>
<evidence type="ECO:0000256" key="2">
    <source>
        <dbReference type="SAM" id="SignalP"/>
    </source>
</evidence>
<evidence type="ECO:0000256" key="1">
    <source>
        <dbReference type="ARBA" id="ARBA00022729"/>
    </source>
</evidence>
<dbReference type="PANTHER" id="PTHR35869">
    <property type="entry name" value="OUTER-MEMBRANE LIPOPROTEIN CARRIER PROTEIN"/>
    <property type="match status" value="1"/>
</dbReference>
<keyword evidence="3" id="KW-0449">Lipoprotein</keyword>
<keyword evidence="4" id="KW-1185">Reference proteome</keyword>
<reference evidence="3 4" key="1">
    <citation type="submission" date="2016-10" db="EMBL/GenBank/DDBJ databases">
        <authorList>
            <person name="Varghese N."/>
            <person name="Submissions S."/>
        </authorList>
    </citation>
    <scope>NUCLEOTIDE SEQUENCE [LARGE SCALE GENOMIC DNA]</scope>
    <source>
        <strain evidence="3 4">FF3</strain>
    </source>
</reference>
<dbReference type="SUPFAM" id="SSF89392">
    <property type="entry name" value="Prokaryotic lipoproteins and lipoprotein localization factors"/>
    <property type="match status" value="1"/>
</dbReference>
<dbReference type="Pfam" id="PF03548">
    <property type="entry name" value="LolA"/>
    <property type="match status" value="1"/>
</dbReference>
<keyword evidence="1 2" id="KW-0732">Signal</keyword>
<accession>A0A975ZNU4</accession>
<gene>
    <name evidence="3" type="ORF">SAMN04487940_108141</name>
</gene>
<feature type="signal peptide" evidence="2">
    <location>
        <begin position="1"/>
        <end position="22"/>
    </location>
</feature>
<dbReference type="InterPro" id="IPR004564">
    <property type="entry name" value="OM_lipoprot_carrier_LolA-like"/>
</dbReference>
<name>A0A975ZNU4_9RHOB</name>
<organism evidence="3 4">
    <name type="scientific">Marinovum algicola</name>
    <dbReference type="NCBI Taxonomy" id="42444"/>
    <lineage>
        <taxon>Bacteria</taxon>
        <taxon>Pseudomonadati</taxon>
        <taxon>Pseudomonadota</taxon>
        <taxon>Alphaproteobacteria</taxon>
        <taxon>Rhodobacterales</taxon>
        <taxon>Roseobacteraceae</taxon>
        <taxon>Marinovum</taxon>
    </lineage>
</organism>
<dbReference type="GeneID" id="80818810"/>
<evidence type="ECO:0000313" key="3">
    <source>
        <dbReference type="EMBL" id="SEJ65361.1"/>
    </source>
</evidence>
<dbReference type="PANTHER" id="PTHR35869:SF1">
    <property type="entry name" value="OUTER-MEMBRANE LIPOPROTEIN CARRIER PROTEIN"/>
    <property type="match status" value="1"/>
</dbReference>
<dbReference type="EMBL" id="FNYY01000008">
    <property type="protein sequence ID" value="SEJ65361.1"/>
    <property type="molecule type" value="Genomic_DNA"/>
</dbReference>
<protein>
    <submittedName>
        <fullName evidence="3">Outer membrane lipoprotein-sorting protein</fullName>
    </submittedName>
</protein>
<feature type="chain" id="PRO_5036741583" evidence="2">
    <location>
        <begin position="23"/>
        <end position="199"/>
    </location>
</feature>